<evidence type="ECO:0000313" key="4">
    <source>
        <dbReference type="Proteomes" id="UP000002383"/>
    </source>
</evidence>
<dbReference type="Proteomes" id="UP000002383">
    <property type="component" value="Chromosome"/>
</dbReference>
<dbReference type="SUPFAM" id="SSF52540">
    <property type="entry name" value="P-loop containing nucleoside triphosphate hydrolases"/>
    <property type="match status" value="2"/>
</dbReference>
<dbReference type="KEGG" id="tgr:Tgr7_0486"/>
<dbReference type="InterPro" id="IPR022489">
    <property type="entry name" value="PolyP_AMP_Tfrase"/>
</dbReference>
<gene>
    <name evidence="3" type="ordered locus">Tgr7_0486</name>
</gene>
<proteinExistence type="predicted"/>
<sequence length="495" mass="57304">MFEAAELGRKVSKSEYKDALPALRAGLTEAQQRLRDSGVSVLVIVEGVEGVGRGEVVNRLNGWLDTRGTETHAFWDVSSEEQSHPRYWRYWRSLPARGKIGLFFGAWYSEPLMRGTTGEWDGARVEAAATRIRDLERMLALEDTLILKFWFHLDKDTQKQRLKARKQDPDSRWSRRRNGDKLLDYKAFVGIGETVIQATDTALAPWYLIEATDPRYRDLTVARTLLKAITERLDAEGPVHREEMLSHAPSLPEAEEARLTVLDQVDLGQSLDKSRYKKRLEEAQRRLRALTWKARDAGRASVLVFEGWDAAGKGGTIRRLTAGIDARLHRVIPVGAPTDEELAHHYLWRFWRQVPGSGRITVFDRSWYGRVLVERVEGLARAEQWRRAFHEINDFEQQLCEHGILVHKFWLHISEAEQLARFRAREETAYKQHKLTDEDWRNREKRPEYEAAINEMVFRTSTEHAPWTLVPSEDKRFARVAVIETVCERLEAVLD</sequence>
<dbReference type="eggNOG" id="COG2326">
    <property type="taxonomic scope" value="Bacteria"/>
</dbReference>
<dbReference type="AlphaFoldDB" id="B8GL65"/>
<evidence type="ECO:0000259" key="2">
    <source>
        <dbReference type="Pfam" id="PF03976"/>
    </source>
</evidence>
<dbReference type="InterPro" id="IPR027417">
    <property type="entry name" value="P-loop_NTPase"/>
</dbReference>
<feature type="domain" description="Polyphosphate kinase-2-related" evidence="2">
    <location>
        <begin position="271"/>
        <end position="491"/>
    </location>
</feature>
<dbReference type="PANTHER" id="PTHR34383">
    <property type="entry name" value="POLYPHOSPHATE:AMP PHOSPHOTRANSFERASE-RELATED"/>
    <property type="match status" value="1"/>
</dbReference>
<dbReference type="EMBL" id="CP001339">
    <property type="protein sequence ID" value="ACL71583.1"/>
    <property type="molecule type" value="Genomic_DNA"/>
</dbReference>
<protein>
    <recommendedName>
        <fullName evidence="2">Polyphosphate kinase-2-related domain-containing protein</fullName>
    </recommendedName>
</protein>
<evidence type="ECO:0000256" key="1">
    <source>
        <dbReference type="SAM" id="Coils"/>
    </source>
</evidence>
<dbReference type="OrthoDB" id="9775224at2"/>
<dbReference type="NCBIfam" id="TIGR03708">
    <property type="entry name" value="poly_P_AMP_trns"/>
    <property type="match status" value="1"/>
</dbReference>
<reference evidence="3 4" key="1">
    <citation type="journal article" date="2011" name="Stand. Genomic Sci.">
        <title>Complete genome sequence of 'Thioalkalivibrio sulfidophilus' HL-EbGr7.</title>
        <authorList>
            <person name="Muyzer G."/>
            <person name="Sorokin D.Y."/>
            <person name="Mavromatis K."/>
            <person name="Lapidus A."/>
            <person name="Clum A."/>
            <person name="Ivanova N."/>
            <person name="Pati A."/>
            <person name="d'Haeseleer P."/>
            <person name="Woyke T."/>
            <person name="Kyrpides N.C."/>
        </authorList>
    </citation>
    <scope>NUCLEOTIDE SEQUENCE [LARGE SCALE GENOMIC DNA]</scope>
    <source>
        <strain evidence="3 4">HL-EbGR7</strain>
    </source>
</reference>
<keyword evidence="4" id="KW-1185">Reference proteome</keyword>
<feature type="coiled-coil region" evidence="1">
    <location>
        <begin position="273"/>
        <end position="300"/>
    </location>
</feature>
<dbReference type="GO" id="GO:0043751">
    <property type="term" value="F:polyphosphate:AMP phosphotransferase activity"/>
    <property type="evidence" value="ECO:0007669"/>
    <property type="project" value="InterPro"/>
</dbReference>
<organism evidence="3 4">
    <name type="scientific">Thioalkalivibrio sulfidiphilus (strain HL-EbGR7)</name>
    <dbReference type="NCBI Taxonomy" id="396588"/>
    <lineage>
        <taxon>Bacteria</taxon>
        <taxon>Pseudomonadati</taxon>
        <taxon>Pseudomonadota</taxon>
        <taxon>Gammaproteobacteria</taxon>
        <taxon>Chromatiales</taxon>
        <taxon>Ectothiorhodospiraceae</taxon>
        <taxon>Thioalkalivibrio</taxon>
    </lineage>
</organism>
<dbReference type="RefSeq" id="WP_012637071.1">
    <property type="nucleotide sequence ID" value="NC_011901.1"/>
</dbReference>
<dbReference type="STRING" id="396588.Tgr7_0486"/>
<dbReference type="Pfam" id="PF03976">
    <property type="entry name" value="PPK2"/>
    <property type="match status" value="2"/>
</dbReference>
<accession>B8GL65</accession>
<dbReference type="InterPro" id="IPR022488">
    <property type="entry name" value="PPK2-related"/>
</dbReference>
<name>B8GL65_THISH</name>
<evidence type="ECO:0000313" key="3">
    <source>
        <dbReference type="EMBL" id="ACL71583.1"/>
    </source>
</evidence>
<dbReference type="Gene3D" id="3.40.50.300">
    <property type="entry name" value="P-loop containing nucleotide triphosphate hydrolases"/>
    <property type="match status" value="2"/>
</dbReference>
<dbReference type="PANTHER" id="PTHR34383:SF3">
    <property type="entry name" value="POLYPHOSPHATE:AMP PHOSPHOTRANSFERASE"/>
    <property type="match status" value="1"/>
</dbReference>
<keyword evidence="1" id="KW-0175">Coiled coil</keyword>
<dbReference type="HOGENOM" id="CLU_033786_2_1_6"/>
<feature type="domain" description="Polyphosphate kinase-2-related" evidence="2">
    <location>
        <begin position="11"/>
        <end position="232"/>
    </location>
</feature>
<dbReference type="GO" id="GO:0006797">
    <property type="term" value="P:polyphosphate metabolic process"/>
    <property type="evidence" value="ECO:0007669"/>
    <property type="project" value="InterPro"/>
</dbReference>